<evidence type="ECO:0000313" key="7">
    <source>
        <dbReference type="EMBL" id="STX63273.1"/>
    </source>
</evidence>
<organism evidence="7 9">
    <name type="scientific">Legionella moravica</name>
    <dbReference type="NCBI Taxonomy" id="39962"/>
    <lineage>
        <taxon>Bacteria</taxon>
        <taxon>Pseudomonadati</taxon>
        <taxon>Pseudomonadota</taxon>
        <taxon>Gammaproteobacteria</taxon>
        <taxon>Legionellales</taxon>
        <taxon>Legionellaceae</taxon>
        <taxon>Legionella</taxon>
    </lineage>
</organism>
<evidence type="ECO:0000256" key="3">
    <source>
        <dbReference type="ARBA" id="ARBA00023004"/>
    </source>
</evidence>
<reference evidence="6 8" key="1">
    <citation type="submission" date="2015-11" db="EMBL/GenBank/DDBJ databases">
        <title>Genomic analysis of 38 Legionella species identifies large and diverse effector repertoires.</title>
        <authorList>
            <person name="Burstein D."/>
            <person name="Amaro F."/>
            <person name="Zusman T."/>
            <person name="Lifshitz Z."/>
            <person name="Cohen O."/>
            <person name="Gilbert J.A."/>
            <person name="Pupko T."/>
            <person name="Shuman H.A."/>
            <person name="Segal G."/>
        </authorList>
    </citation>
    <scope>NUCLEOTIDE SEQUENCE [LARGE SCALE GENOMIC DNA]</scope>
    <source>
        <strain evidence="6 8">ATCC 43877</strain>
    </source>
</reference>
<dbReference type="PANTHER" id="PTHR40942">
    <property type="match status" value="1"/>
</dbReference>
<dbReference type="Gene3D" id="1.10.760.10">
    <property type="entry name" value="Cytochrome c-like domain"/>
    <property type="match status" value="1"/>
</dbReference>
<dbReference type="PROSITE" id="PS51007">
    <property type="entry name" value="CYTC"/>
    <property type="match status" value="1"/>
</dbReference>
<evidence type="ECO:0000256" key="1">
    <source>
        <dbReference type="ARBA" id="ARBA00022617"/>
    </source>
</evidence>
<reference evidence="7 9" key="2">
    <citation type="submission" date="2018-06" db="EMBL/GenBank/DDBJ databases">
        <authorList>
            <consortium name="Pathogen Informatics"/>
            <person name="Doyle S."/>
        </authorList>
    </citation>
    <scope>NUCLEOTIDE SEQUENCE [LARGE SCALE GENOMIC DNA]</scope>
    <source>
        <strain evidence="7 9">NCTC12239</strain>
    </source>
</reference>
<sequence length="134" mass="15287">MRDYFTVYLLILCVFTGTAYSESHHPQDFLKSVEGAKDEGEQIYSHYCANCHAQKPLISLGAPRIGEEADWKIRLKQGFDVLFMHTDEGFNAMPPRGGCFECSDRQLALVLISMVPKEAQKSLLSELRDHKKYK</sequence>
<dbReference type="Proteomes" id="UP000254040">
    <property type="component" value="Unassembled WGS sequence"/>
</dbReference>
<dbReference type="AlphaFoldDB" id="A0A378JX85"/>
<dbReference type="EMBL" id="LNYN01000020">
    <property type="protein sequence ID" value="KTD34281.1"/>
    <property type="molecule type" value="Genomic_DNA"/>
</dbReference>
<dbReference type="EMBL" id="UGOG01000001">
    <property type="protein sequence ID" value="STX63273.1"/>
    <property type="molecule type" value="Genomic_DNA"/>
</dbReference>
<evidence type="ECO:0000256" key="4">
    <source>
        <dbReference type="PROSITE-ProRule" id="PRU00433"/>
    </source>
</evidence>
<keyword evidence="1 4" id="KW-0349">Heme</keyword>
<gene>
    <name evidence="7" type="primary">cycB</name>
    <name evidence="6" type="synonym">cyc5</name>
    <name evidence="6" type="ORF">Lmor_1678</name>
    <name evidence="7" type="ORF">NCTC12239_02216</name>
</gene>
<dbReference type="InterPro" id="IPR009056">
    <property type="entry name" value="Cyt_c-like_dom"/>
</dbReference>
<dbReference type="SUPFAM" id="SSF46626">
    <property type="entry name" value="Cytochrome c"/>
    <property type="match status" value="1"/>
</dbReference>
<dbReference type="GO" id="GO:0046872">
    <property type="term" value="F:metal ion binding"/>
    <property type="evidence" value="ECO:0007669"/>
    <property type="project" value="UniProtKB-KW"/>
</dbReference>
<dbReference type="InterPro" id="IPR036909">
    <property type="entry name" value="Cyt_c-like_dom_sf"/>
</dbReference>
<name>A0A378JX85_9GAMM</name>
<dbReference type="PANTHER" id="PTHR40942:SF4">
    <property type="entry name" value="CYTOCHROME C5"/>
    <property type="match status" value="1"/>
</dbReference>
<evidence type="ECO:0000256" key="2">
    <source>
        <dbReference type="ARBA" id="ARBA00022723"/>
    </source>
</evidence>
<evidence type="ECO:0000313" key="9">
    <source>
        <dbReference type="Proteomes" id="UP000254040"/>
    </source>
</evidence>
<dbReference type="Proteomes" id="UP000054985">
    <property type="component" value="Unassembled WGS sequence"/>
</dbReference>
<protein>
    <submittedName>
        <fullName evidence="7">Cytochrome c5</fullName>
    </submittedName>
</protein>
<dbReference type="OrthoDB" id="9814708at2"/>
<keyword evidence="3 4" id="KW-0408">Iron</keyword>
<evidence type="ECO:0000259" key="5">
    <source>
        <dbReference type="PROSITE" id="PS51007"/>
    </source>
</evidence>
<dbReference type="STRING" id="39962.Lmor_1678"/>
<evidence type="ECO:0000313" key="8">
    <source>
        <dbReference type="Proteomes" id="UP000054985"/>
    </source>
</evidence>
<dbReference type="RefSeq" id="WP_028384224.1">
    <property type="nucleotide sequence ID" value="NZ_CAAAJG010000042.1"/>
</dbReference>
<dbReference type="Pfam" id="PF13442">
    <property type="entry name" value="Cytochrome_CBB3"/>
    <property type="match status" value="1"/>
</dbReference>
<keyword evidence="8" id="KW-1185">Reference proteome</keyword>
<dbReference type="GO" id="GO:0020037">
    <property type="term" value="F:heme binding"/>
    <property type="evidence" value="ECO:0007669"/>
    <property type="project" value="InterPro"/>
</dbReference>
<accession>A0A378JX85</accession>
<keyword evidence="2 4" id="KW-0479">Metal-binding</keyword>
<evidence type="ECO:0000313" key="6">
    <source>
        <dbReference type="EMBL" id="KTD34281.1"/>
    </source>
</evidence>
<proteinExistence type="predicted"/>
<feature type="domain" description="Cytochrome c" evidence="5">
    <location>
        <begin position="35"/>
        <end position="116"/>
    </location>
</feature>
<dbReference type="GO" id="GO:0009055">
    <property type="term" value="F:electron transfer activity"/>
    <property type="evidence" value="ECO:0007669"/>
    <property type="project" value="InterPro"/>
</dbReference>